<dbReference type="VEuPathDB" id="ToxoDB:cyc_04052"/>
<keyword evidence="3" id="KW-1185">Reference proteome</keyword>
<dbReference type="AlphaFoldDB" id="A0A1D3D573"/>
<evidence type="ECO:0000313" key="2">
    <source>
        <dbReference type="EMBL" id="OEH78594.1"/>
    </source>
</evidence>
<keyword evidence="1" id="KW-0472">Membrane</keyword>
<keyword evidence="1" id="KW-0812">Transmembrane</keyword>
<dbReference type="Proteomes" id="UP000095192">
    <property type="component" value="Unassembled WGS sequence"/>
</dbReference>
<sequence length="145" mass="15777">MGPRQRGGGNSQVAPLSKDGLEPLDVETAPATPERRRVIFLKFGIMAVLFVSALGCLALLYFNLPGLTGEARAELEASLPASFSELGRLRELTTLRKICAAVAVYRQQHPVALALLLSYFYLLYQSFPLFMFPFSGIVVGASLGR</sequence>
<organism evidence="2 3">
    <name type="scientific">Cyclospora cayetanensis</name>
    <dbReference type="NCBI Taxonomy" id="88456"/>
    <lineage>
        <taxon>Eukaryota</taxon>
        <taxon>Sar</taxon>
        <taxon>Alveolata</taxon>
        <taxon>Apicomplexa</taxon>
        <taxon>Conoidasida</taxon>
        <taxon>Coccidia</taxon>
        <taxon>Eucoccidiorida</taxon>
        <taxon>Eimeriorina</taxon>
        <taxon>Eimeriidae</taxon>
        <taxon>Cyclospora</taxon>
    </lineage>
</organism>
<proteinExistence type="predicted"/>
<comment type="caution">
    <text evidence="2">The sequence shown here is derived from an EMBL/GenBank/DDBJ whole genome shotgun (WGS) entry which is preliminary data.</text>
</comment>
<keyword evidence="1" id="KW-1133">Transmembrane helix</keyword>
<dbReference type="InParanoid" id="A0A1D3D573"/>
<evidence type="ECO:0000256" key="1">
    <source>
        <dbReference type="SAM" id="Phobius"/>
    </source>
</evidence>
<evidence type="ECO:0000313" key="3">
    <source>
        <dbReference type="Proteomes" id="UP000095192"/>
    </source>
</evidence>
<dbReference type="EMBL" id="JROU02000667">
    <property type="protein sequence ID" value="OEH78594.1"/>
    <property type="molecule type" value="Genomic_DNA"/>
</dbReference>
<feature type="transmembrane region" description="Helical" evidence="1">
    <location>
        <begin position="119"/>
        <end position="143"/>
    </location>
</feature>
<gene>
    <name evidence="2" type="ORF">cyc_04052</name>
</gene>
<name>A0A1D3D573_9EIME</name>
<feature type="transmembrane region" description="Helical" evidence="1">
    <location>
        <begin position="39"/>
        <end position="62"/>
    </location>
</feature>
<reference evidence="2 3" key="1">
    <citation type="journal article" date="2016" name="BMC Genomics">
        <title>Comparative genomics reveals Cyclospora cayetanensis possesses coccidia-like metabolism and invasion components but unique surface antigens.</title>
        <authorList>
            <person name="Liu S."/>
            <person name="Wang L."/>
            <person name="Zheng H."/>
            <person name="Xu Z."/>
            <person name="Roellig D.M."/>
            <person name="Li N."/>
            <person name="Frace M.A."/>
            <person name="Tang K."/>
            <person name="Arrowood M.J."/>
            <person name="Moss D.M."/>
            <person name="Zhang L."/>
            <person name="Feng Y."/>
            <person name="Xiao L."/>
        </authorList>
    </citation>
    <scope>NUCLEOTIDE SEQUENCE [LARGE SCALE GENOMIC DNA]</scope>
    <source>
        <strain evidence="2 3">CHN_HEN01</strain>
    </source>
</reference>
<accession>A0A1D3D573</accession>
<protein>
    <submittedName>
        <fullName evidence="2">Snare associated Golgi protein family domain-containing protein</fullName>
    </submittedName>
</protein>